<comment type="caution">
    <text evidence="2">The sequence shown here is derived from an EMBL/GenBank/DDBJ whole genome shotgun (WGS) entry which is preliminary data.</text>
</comment>
<dbReference type="EMBL" id="JARBDR010000657">
    <property type="protein sequence ID" value="KAJ8309075.1"/>
    <property type="molecule type" value="Genomic_DNA"/>
</dbReference>
<evidence type="ECO:0000313" key="3">
    <source>
        <dbReference type="Proteomes" id="UP001217089"/>
    </source>
</evidence>
<proteinExistence type="predicted"/>
<evidence type="ECO:0000256" key="1">
    <source>
        <dbReference type="SAM" id="MobiDB-lite"/>
    </source>
</evidence>
<organism evidence="2 3">
    <name type="scientific">Tegillarca granosa</name>
    <name type="common">Malaysian cockle</name>
    <name type="synonym">Anadara granosa</name>
    <dbReference type="NCBI Taxonomy" id="220873"/>
    <lineage>
        <taxon>Eukaryota</taxon>
        <taxon>Metazoa</taxon>
        <taxon>Spiralia</taxon>
        <taxon>Lophotrochozoa</taxon>
        <taxon>Mollusca</taxon>
        <taxon>Bivalvia</taxon>
        <taxon>Autobranchia</taxon>
        <taxon>Pteriomorphia</taxon>
        <taxon>Arcoida</taxon>
        <taxon>Arcoidea</taxon>
        <taxon>Arcidae</taxon>
        <taxon>Tegillarca</taxon>
    </lineage>
</organism>
<protein>
    <submittedName>
        <fullName evidence="2">Uncharacterized protein</fullName>
    </submittedName>
</protein>
<sequence>MREWTKMGLLTILKKMKQKEKEVRLLILDYCNITGTHRDSRDQLHDSIYFGKLHFIMPTLYNFFHICYLAKNNIIVELSMMDKISQLLQTEINNGTNRPRANRNKDESTQGERESGQIDPRGEQESGRKDPYS</sequence>
<feature type="compositionally biased region" description="Basic and acidic residues" evidence="1">
    <location>
        <begin position="103"/>
        <end position="133"/>
    </location>
</feature>
<dbReference type="Proteomes" id="UP001217089">
    <property type="component" value="Unassembled WGS sequence"/>
</dbReference>
<reference evidence="2 3" key="1">
    <citation type="submission" date="2022-12" db="EMBL/GenBank/DDBJ databases">
        <title>Chromosome-level genome of Tegillarca granosa.</title>
        <authorList>
            <person name="Kim J."/>
        </authorList>
    </citation>
    <scope>NUCLEOTIDE SEQUENCE [LARGE SCALE GENOMIC DNA]</scope>
    <source>
        <strain evidence="2">Teg-2019</strain>
        <tissue evidence="2">Adductor muscle</tissue>
    </source>
</reference>
<feature type="region of interest" description="Disordered" evidence="1">
    <location>
        <begin position="91"/>
        <end position="133"/>
    </location>
</feature>
<evidence type="ECO:0000313" key="2">
    <source>
        <dbReference type="EMBL" id="KAJ8309075.1"/>
    </source>
</evidence>
<accession>A0ABQ9F0C4</accession>
<gene>
    <name evidence="2" type="ORF">KUTeg_013949</name>
</gene>
<name>A0ABQ9F0C4_TEGGR</name>
<keyword evidence="3" id="KW-1185">Reference proteome</keyword>